<feature type="chain" id="PRO_5011579847" evidence="3">
    <location>
        <begin position="27"/>
        <end position="597"/>
    </location>
</feature>
<dbReference type="InterPro" id="IPR028082">
    <property type="entry name" value="Peripla_BP_I"/>
</dbReference>
<dbReference type="STRING" id="617002.SAMN05660653_01994"/>
<evidence type="ECO:0000313" key="7">
    <source>
        <dbReference type="Proteomes" id="UP000198771"/>
    </source>
</evidence>
<dbReference type="PANTHER" id="PTHR30483:SF6">
    <property type="entry name" value="PERIPLASMIC BINDING PROTEIN OF ABC TRANSPORTER FOR NATURAL AMINO ACIDS"/>
    <property type="match status" value="1"/>
</dbReference>
<evidence type="ECO:0000256" key="3">
    <source>
        <dbReference type="SAM" id="SignalP"/>
    </source>
</evidence>
<dbReference type="InterPro" id="IPR051010">
    <property type="entry name" value="BCAA_transport"/>
</dbReference>
<dbReference type="SUPFAM" id="SSF53822">
    <property type="entry name" value="Periplasmic binding protein-like I"/>
    <property type="match status" value="1"/>
</dbReference>
<dbReference type="InterPro" id="IPR028081">
    <property type="entry name" value="Leu-bd"/>
</dbReference>
<dbReference type="AlphaFoldDB" id="A0A1G6D804"/>
<organism evidence="6 7">
    <name type="scientific">Desulfonatronum thiosulfatophilum</name>
    <dbReference type="NCBI Taxonomy" id="617002"/>
    <lineage>
        <taxon>Bacteria</taxon>
        <taxon>Pseudomonadati</taxon>
        <taxon>Thermodesulfobacteriota</taxon>
        <taxon>Desulfovibrionia</taxon>
        <taxon>Desulfovibrionales</taxon>
        <taxon>Desulfonatronaceae</taxon>
        <taxon>Desulfonatronum</taxon>
    </lineage>
</organism>
<evidence type="ECO:0000256" key="1">
    <source>
        <dbReference type="ARBA" id="ARBA00010062"/>
    </source>
</evidence>
<dbReference type="CDD" id="cd06268">
    <property type="entry name" value="PBP1_ABC_transporter_LIVBP-like"/>
    <property type="match status" value="1"/>
</dbReference>
<evidence type="ECO:0000256" key="2">
    <source>
        <dbReference type="ARBA" id="ARBA00022729"/>
    </source>
</evidence>
<keyword evidence="2 3" id="KW-0732">Signal</keyword>
<protein>
    <submittedName>
        <fullName evidence="6">ABC-type branched-chain amino acid transport system, substrate-binding protein</fullName>
    </submittedName>
</protein>
<reference evidence="6 7" key="1">
    <citation type="submission" date="2016-10" db="EMBL/GenBank/DDBJ databases">
        <authorList>
            <person name="de Groot N.N."/>
        </authorList>
    </citation>
    <scope>NUCLEOTIDE SEQUENCE [LARGE SCALE GENOMIC DNA]</scope>
    <source>
        <strain evidence="6 7">ASO4-2</strain>
    </source>
</reference>
<dbReference type="InterPro" id="IPR054513">
    <property type="entry name" value="Dret_0059-like_sensor"/>
</dbReference>
<feature type="signal peptide" evidence="3">
    <location>
        <begin position="1"/>
        <end position="26"/>
    </location>
</feature>
<accession>A0A1G6D804</accession>
<dbReference type="EMBL" id="FMXO01000010">
    <property type="protein sequence ID" value="SDB41272.1"/>
    <property type="molecule type" value="Genomic_DNA"/>
</dbReference>
<keyword evidence="7" id="KW-1185">Reference proteome</keyword>
<dbReference type="Pfam" id="PF13458">
    <property type="entry name" value="Peripla_BP_6"/>
    <property type="match status" value="1"/>
</dbReference>
<dbReference type="PANTHER" id="PTHR30483">
    <property type="entry name" value="LEUCINE-SPECIFIC-BINDING PROTEIN"/>
    <property type="match status" value="1"/>
</dbReference>
<evidence type="ECO:0000259" key="5">
    <source>
        <dbReference type="Pfam" id="PF22309"/>
    </source>
</evidence>
<comment type="similarity">
    <text evidence="1">Belongs to the leucine-binding protein family.</text>
</comment>
<proteinExistence type="inferred from homology"/>
<evidence type="ECO:0000313" key="6">
    <source>
        <dbReference type="EMBL" id="SDB41272.1"/>
    </source>
</evidence>
<dbReference type="Proteomes" id="UP000198771">
    <property type="component" value="Unassembled WGS sequence"/>
</dbReference>
<gene>
    <name evidence="6" type="ORF">SAMN05660653_01994</name>
</gene>
<feature type="domain" description="Leucine-binding protein" evidence="4">
    <location>
        <begin position="38"/>
        <end position="347"/>
    </location>
</feature>
<dbReference type="Pfam" id="PF22309">
    <property type="entry name" value="HK-GC-Chemotax_sensor"/>
    <property type="match status" value="1"/>
</dbReference>
<evidence type="ECO:0000259" key="4">
    <source>
        <dbReference type="Pfam" id="PF13458"/>
    </source>
</evidence>
<dbReference type="Gene3D" id="3.40.50.2300">
    <property type="match status" value="2"/>
</dbReference>
<name>A0A1G6D804_9BACT</name>
<sequence>MFGRFFMIVMSVLFVLVALSSSVSFAQDSATEYDKPVIGVILPFSSAFEDIAIEQQRAINLALSKSDVPVEIIFKDGGADKESAVQAFHELAGLEDRPLAVISCSSWASDAIHPLAAENGIFHIAIGSAALNRTHSGNTVRFTLDAEDEQQQLAEYLSSFEKIAIMAMDNDLGNSWISHIRHSFPDQVAAAHVYDPQKMDIHEKLAEIQAIDPDVLVLISAGEAAGIARQARKIGITAQFVGTRPIERAELLAEPEYANGLVYTYPSYNTKHEFSGMYRGKYGSDPGFFGVEAFDAVTTLLQFLDKGFVRPADLFQSYAGRKFVGALGEIYFNSHGDARYPYLFKQIVDGRFQVAEFQFPMLLEKTAQQLEDIFREMDQDIALTARKLSKTGLAGEPAALILQELYAKNLHAYNCVTVDAEGIIVNVAPAGYLDVIGEDISHQEQIVRLHSTRQPVLSQAVKMVEGFVGIDLEHPVFSPENQFIGSVSILAKPDFFGSIISQKVSNFPVEMFVIQKDGVMVYDINEQEIGKNVFLDPLYQTYPSLLAVARRIAAEPDGRGRYRFLDKNMREEVVKNILWTTVGLHGTEYRLALAFEE</sequence>
<feature type="domain" description="Dret-0059-like sensor" evidence="5">
    <location>
        <begin position="373"/>
        <end position="493"/>
    </location>
</feature>